<comment type="caution">
    <text evidence="1">The sequence shown here is derived from an EMBL/GenBank/DDBJ whole genome shotgun (WGS) entry which is preliminary data.</text>
</comment>
<gene>
    <name evidence="1" type="ORF">JOF56_008559</name>
</gene>
<protein>
    <submittedName>
        <fullName evidence="1">Uncharacterized protein</fullName>
    </submittedName>
</protein>
<dbReference type="EMBL" id="JAGINW010000001">
    <property type="protein sequence ID" value="MBP2328174.1"/>
    <property type="molecule type" value="Genomic_DNA"/>
</dbReference>
<keyword evidence="2" id="KW-1185">Reference proteome</keyword>
<evidence type="ECO:0000313" key="2">
    <source>
        <dbReference type="Proteomes" id="UP001519332"/>
    </source>
</evidence>
<dbReference type="Proteomes" id="UP001519332">
    <property type="component" value="Unassembled WGS sequence"/>
</dbReference>
<name>A0ABS4TUS8_9PSEU</name>
<accession>A0ABS4TUS8</accession>
<sequence>MVEPAGAGLVASSPPDPVQVVGFGLLAAGDQEEQGFDLGDGERDETGIVRWVV</sequence>
<organism evidence="1 2">
    <name type="scientific">Kibdelosporangium banguiense</name>
    <dbReference type="NCBI Taxonomy" id="1365924"/>
    <lineage>
        <taxon>Bacteria</taxon>
        <taxon>Bacillati</taxon>
        <taxon>Actinomycetota</taxon>
        <taxon>Actinomycetes</taxon>
        <taxon>Pseudonocardiales</taxon>
        <taxon>Pseudonocardiaceae</taxon>
        <taxon>Kibdelosporangium</taxon>
    </lineage>
</organism>
<reference evidence="1 2" key="1">
    <citation type="submission" date="2021-03" db="EMBL/GenBank/DDBJ databases">
        <title>Sequencing the genomes of 1000 actinobacteria strains.</title>
        <authorList>
            <person name="Klenk H.-P."/>
        </authorList>
    </citation>
    <scope>NUCLEOTIDE SEQUENCE [LARGE SCALE GENOMIC DNA]</scope>
    <source>
        <strain evidence="1 2">DSM 46670</strain>
    </source>
</reference>
<evidence type="ECO:0000313" key="1">
    <source>
        <dbReference type="EMBL" id="MBP2328174.1"/>
    </source>
</evidence>
<proteinExistence type="predicted"/>